<evidence type="ECO:0000256" key="9">
    <source>
        <dbReference type="ARBA" id="ARBA00023299"/>
    </source>
</evidence>
<reference evidence="12 13" key="1">
    <citation type="submission" date="2021-03" db="EMBL/GenBank/DDBJ databases">
        <title>Genomic Encyclopedia of Type Strains, Phase IV (KMG-IV): sequencing the most valuable type-strain genomes for metagenomic binning, comparative biology and taxonomic classification.</title>
        <authorList>
            <person name="Goeker M."/>
        </authorList>
    </citation>
    <scope>NUCLEOTIDE SEQUENCE [LARGE SCALE GENOMIC DNA]</scope>
    <source>
        <strain evidence="12 13">DSM 6139</strain>
    </source>
</reference>
<dbReference type="Pfam" id="PF12710">
    <property type="entry name" value="HAD"/>
    <property type="match status" value="1"/>
</dbReference>
<name>A0ABS4G0I2_9CLOT</name>
<keyword evidence="6" id="KW-0479">Metal-binding</keyword>
<dbReference type="NCBIfam" id="TIGR01490">
    <property type="entry name" value="HAD-SF-IB-hyp1"/>
    <property type="match status" value="1"/>
</dbReference>
<dbReference type="InterPro" id="IPR036412">
    <property type="entry name" value="HAD-like_sf"/>
</dbReference>
<keyword evidence="7 12" id="KW-0378">Hydrolase</keyword>
<gene>
    <name evidence="12" type="ORF">J2Z34_000530</name>
</gene>
<dbReference type="PANTHER" id="PTHR43344:SF2">
    <property type="entry name" value="PHOSPHOSERINE PHOSPHATASE"/>
    <property type="match status" value="1"/>
</dbReference>
<dbReference type="NCBIfam" id="TIGR01488">
    <property type="entry name" value="HAD-SF-IB"/>
    <property type="match status" value="1"/>
</dbReference>
<dbReference type="Proteomes" id="UP001519271">
    <property type="component" value="Unassembled WGS sequence"/>
</dbReference>
<accession>A0ABS4G0I2</accession>
<evidence type="ECO:0000256" key="11">
    <source>
        <dbReference type="ARBA" id="ARBA00048523"/>
    </source>
</evidence>
<dbReference type="GO" id="GO:0016787">
    <property type="term" value="F:hydrolase activity"/>
    <property type="evidence" value="ECO:0007669"/>
    <property type="project" value="UniProtKB-KW"/>
</dbReference>
<dbReference type="Gene3D" id="3.40.50.1000">
    <property type="entry name" value="HAD superfamily/HAD-like"/>
    <property type="match status" value="1"/>
</dbReference>
<dbReference type="PANTHER" id="PTHR43344">
    <property type="entry name" value="PHOSPHOSERINE PHOSPHATASE"/>
    <property type="match status" value="1"/>
</dbReference>
<evidence type="ECO:0000313" key="13">
    <source>
        <dbReference type="Proteomes" id="UP001519271"/>
    </source>
</evidence>
<dbReference type="RefSeq" id="WP_209458307.1">
    <property type="nucleotide sequence ID" value="NZ_JAGGKC010000003.1"/>
</dbReference>
<dbReference type="InterPro" id="IPR050582">
    <property type="entry name" value="HAD-like_SerB"/>
</dbReference>
<organism evidence="12 13">
    <name type="scientific">Youngiibacter multivorans</name>
    <dbReference type="NCBI Taxonomy" id="937251"/>
    <lineage>
        <taxon>Bacteria</taxon>
        <taxon>Bacillati</taxon>
        <taxon>Bacillota</taxon>
        <taxon>Clostridia</taxon>
        <taxon>Eubacteriales</taxon>
        <taxon>Clostridiaceae</taxon>
        <taxon>Youngiibacter</taxon>
    </lineage>
</organism>
<keyword evidence="13" id="KW-1185">Reference proteome</keyword>
<keyword evidence="8" id="KW-0460">Magnesium</keyword>
<evidence type="ECO:0000256" key="8">
    <source>
        <dbReference type="ARBA" id="ARBA00022842"/>
    </source>
</evidence>
<comment type="similarity">
    <text evidence="3">Belongs to the HAD-like hydrolase superfamily. SerB family.</text>
</comment>
<keyword evidence="5" id="KW-0028">Amino-acid biosynthesis</keyword>
<dbReference type="SUPFAM" id="SSF56784">
    <property type="entry name" value="HAD-like"/>
    <property type="match status" value="1"/>
</dbReference>
<dbReference type="InterPro" id="IPR006385">
    <property type="entry name" value="HAD_hydro_SerB1"/>
</dbReference>
<dbReference type="CDD" id="cd02612">
    <property type="entry name" value="HAD_PGPPase"/>
    <property type="match status" value="1"/>
</dbReference>
<evidence type="ECO:0000256" key="1">
    <source>
        <dbReference type="ARBA" id="ARBA00001946"/>
    </source>
</evidence>
<dbReference type="EC" id="3.1.3.3" evidence="4"/>
<comment type="cofactor">
    <cofactor evidence="1">
        <name>Mg(2+)</name>
        <dbReference type="ChEBI" id="CHEBI:18420"/>
    </cofactor>
</comment>
<dbReference type="Gene3D" id="1.20.1440.100">
    <property type="entry name" value="SG protein - dephosphorylation function"/>
    <property type="match status" value="1"/>
</dbReference>
<sequence>MGDIAAFFDIDGTIYREGFMADLFKKFIKSEIIEEEKWYSEVKPEFVKWDRRIGTYDTYLGKMAEIYTQAIKGHHKAYIEHIVRKVVAEKGARAYVYTRERIKWHREKGHKLITISGSPVELVRDMAELYGFDDYMGTNYEIDENDLYTGDVIPMWDSRSKKVAVKHMAELYGLDLSKCWAYGDTAGDFSMLELVGNPILVNPTRELIHLVTDCEEVRKKARIVVERKDVIYGISFDELKLL</sequence>
<evidence type="ECO:0000256" key="5">
    <source>
        <dbReference type="ARBA" id="ARBA00022605"/>
    </source>
</evidence>
<comment type="catalytic activity">
    <reaction evidence="11">
        <text>O-phospho-D-serine + H2O = D-serine + phosphate</text>
        <dbReference type="Rhea" id="RHEA:24873"/>
        <dbReference type="ChEBI" id="CHEBI:15377"/>
        <dbReference type="ChEBI" id="CHEBI:35247"/>
        <dbReference type="ChEBI" id="CHEBI:43474"/>
        <dbReference type="ChEBI" id="CHEBI:58680"/>
        <dbReference type="EC" id="3.1.3.3"/>
    </reaction>
</comment>
<protein>
    <recommendedName>
        <fullName evidence="4">phosphoserine phosphatase</fullName>
        <ecNumber evidence="4">3.1.3.3</ecNumber>
    </recommendedName>
</protein>
<comment type="caution">
    <text evidence="12">The sequence shown here is derived from an EMBL/GenBank/DDBJ whole genome shotgun (WGS) entry which is preliminary data.</text>
</comment>
<dbReference type="InterPro" id="IPR023214">
    <property type="entry name" value="HAD_sf"/>
</dbReference>
<proteinExistence type="inferred from homology"/>
<evidence type="ECO:0000256" key="6">
    <source>
        <dbReference type="ARBA" id="ARBA00022723"/>
    </source>
</evidence>
<comment type="pathway">
    <text evidence="2">Amino-acid biosynthesis; L-serine biosynthesis; L-serine from 3-phospho-D-glycerate: step 3/3.</text>
</comment>
<dbReference type="EMBL" id="JAGGKC010000003">
    <property type="protein sequence ID" value="MBP1918059.1"/>
    <property type="molecule type" value="Genomic_DNA"/>
</dbReference>
<keyword evidence="9" id="KW-0718">Serine biosynthesis</keyword>
<evidence type="ECO:0000256" key="2">
    <source>
        <dbReference type="ARBA" id="ARBA00005135"/>
    </source>
</evidence>
<evidence type="ECO:0000256" key="3">
    <source>
        <dbReference type="ARBA" id="ARBA00009184"/>
    </source>
</evidence>
<evidence type="ECO:0000313" key="12">
    <source>
        <dbReference type="EMBL" id="MBP1918059.1"/>
    </source>
</evidence>
<evidence type="ECO:0000256" key="10">
    <source>
        <dbReference type="ARBA" id="ARBA00048138"/>
    </source>
</evidence>
<evidence type="ECO:0000256" key="7">
    <source>
        <dbReference type="ARBA" id="ARBA00022801"/>
    </source>
</evidence>
<evidence type="ECO:0000256" key="4">
    <source>
        <dbReference type="ARBA" id="ARBA00012640"/>
    </source>
</evidence>
<comment type="catalytic activity">
    <reaction evidence="10">
        <text>O-phospho-L-serine + H2O = L-serine + phosphate</text>
        <dbReference type="Rhea" id="RHEA:21208"/>
        <dbReference type="ChEBI" id="CHEBI:15377"/>
        <dbReference type="ChEBI" id="CHEBI:33384"/>
        <dbReference type="ChEBI" id="CHEBI:43474"/>
        <dbReference type="ChEBI" id="CHEBI:57524"/>
        <dbReference type="EC" id="3.1.3.3"/>
    </reaction>
</comment>